<feature type="domain" description="GGDEF" evidence="6">
    <location>
        <begin position="436"/>
        <end position="573"/>
    </location>
</feature>
<dbReference type="Proteomes" id="UP001164748">
    <property type="component" value="Chromosome"/>
</dbReference>
<dbReference type="InterPro" id="IPR043128">
    <property type="entry name" value="Rev_trsase/Diguanyl_cyclase"/>
</dbReference>
<feature type="region of interest" description="Disordered" evidence="4">
    <location>
        <begin position="564"/>
        <end position="597"/>
    </location>
</feature>
<evidence type="ECO:0000259" key="5">
    <source>
        <dbReference type="PROSITE" id="PS50113"/>
    </source>
</evidence>
<sequence>MAFFSFSLVLVLGALLGYGWRARRATLALSDWRVYMAGLDTPHAIVTADDGDILYANAPCVESFSLVGSHNRFKTANEKQQQAVRAFMVSRRWPQPFSNVEAKVRAPGANRVRVKVTLSGLPIRCRGKRAWLISFSASESNTQWHLQQQEQGVLLSVINSLAELVCFQDVEGNVVGTNAAFDRFWQGREQEAVLWQAGEPLSEPRTVRTWATQHHDESCLLETNITTLKNDKQEVIGTLSISHDVTNWHQMQERLQKEAQQRHSVEQVLEQRSNLLSAIFQASVDPIGIFDQDYYHLACNQAYADALGTTIDALENAPAQHVVDPDIFDQHKARDKQVLESGETVTYEDVILTDTGEQTWYEVTKSRIQDPVTLAPAVLLMARDITERKETQQQLADAIMALQDLSFVDSLTQVANRRRLDEQLSVLWRSHVRERTPLAFILCDIDHFKLYNDYYGHQQGDWALQTVADALKSSVHRPMDMVARYGGEEFAIVLPQTDINGAMDVAERARQAVLAADIEHLDGTPNGRLTMSLGVACVTPAPEQDYGDLVQYADRALYQAKHHGRNRVSVEHGSAHSRPSNAPRASVAESIHFEPGG</sequence>
<dbReference type="InterPro" id="IPR000014">
    <property type="entry name" value="PAS"/>
</dbReference>
<dbReference type="Gene3D" id="3.30.70.270">
    <property type="match status" value="1"/>
</dbReference>
<dbReference type="InterPro" id="IPR050469">
    <property type="entry name" value="Diguanylate_Cyclase"/>
</dbReference>
<dbReference type="AlphaFoldDB" id="A0AA47LR96"/>
<evidence type="ECO:0000256" key="1">
    <source>
        <dbReference type="ARBA" id="ARBA00001946"/>
    </source>
</evidence>
<evidence type="ECO:0000313" key="8">
    <source>
        <dbReference type="Proteomes" id="UP001164748"/>
    </source>
</evidence>
<comment type="cofactor">
    <cofactor evidence="1">
        <name>Mg(2+)</name>
        <dbReference type="ChEBI" id="CHEBI:18420"/>
    </cofactor>
</comment>
<dbReference type="InterPro" id="IPR029787">
    <property type="entry name" value="Nucleotide_cyclase"/>
</dbReference>
<evidence type="ECO:0000313" key="7">
    <source>
        <dbReference type="EMBL" id="WBA09093.1"/>
    </source>
</evidence>
<accession>A0AA47LR96</accession>
<dbReference type="PANTHER" id="PTHR45138">
    <property type="entry name" value="REGULATORY COMPONENTS OF SENSORY TRANSDUCTION SYSTEM"/>
    <property type="match status" value="1"/>
</dbReference>
<keyword evidence="7" id="KW-0548">Nucleotidyltransferase</keyword>
<reference evidence="7" key="1">
    <citation type="submission" date="2022-09" db="EMBL/GenBank/DDBJ databases">
        <authorList>
            <person name="Li Z.-J."/>
        </authorList>
    </citation>
    <scope>NUCLEOTIDE SEQUENCE</scope>
    <source>
        <strain evidence="7">TGB11</strain>
    </source>
</reference>
<feature type="domain" description="PAC" evidence="5">
    <location>
        <begin position="345"/>
        <end position="397"/>
    </location>
</feature>
<dbReference type="EC" id="2.7.7.65" evidence="2"/>
<dbReference type="GO" id="GO:0005886">
    <property type="term" value="C:plasma membrane"/>
    <property type="evidence" value="ECO:0007669"/>
    <property type="project" value="TreeGrafter"/>
</dbReference>
<dbReference type="SUPFAM" id="SSF55073">
    <property type="entry name" value="Nucleotide cyclase"/>
    <property type="match status" value="1"/>
</dbReference>
<keyword evidence="7" id="KW-0808">Transferase</keyword>
<dbReference type="InterPro" id="IPR000160">
    <property type="entry name" value="GGDEF_dom"/>
</dbReference>
<dbReference type="Pfam" id="PF08448">
    <property type="entry name" value="PAS_4"/>
    <property type="match status" value="1"/>
</dbReference>
<protein>
    <recommendedName>
        <fullName evidence="2">diguanylate cyclase</fullName>
        <ecNumber evidence="2">2.7.7.65</ecNumber>
    </recommendedName>
</protein>
<dbReference type="CDD" id="cd01949">
    <property type="entry name" value="GGDEF"/>
    <property type="match status" value="1"/>
</dbReference>
<dbReference type="Gene3D" id="3.30.450.20">
    <property type="entry name" value="PAS domain"/>
    <property type="match status" value="2"/>
</dbReference>
<dbReference type="PROSITE" id="PS50887">
    <property type="entry name" value="GGDEF"/>
    <property type="match status" value="1"/>
</dbReference>
<dbReference type="InterPro" id="IPR035965">
    <property type="entry name" value="PAS-like_dom_sf"/>
</dbReference>
<dbReference type="InterPro" id="IPR000700">
    <property type="entry name" value="PAS-assoc_C"/>
</dbReference>
<evidence type="ECO:0000256" key="4">
    <source>
        <dbReference type="SAM" id="MobiDB-lite"/>
    </source>
</evidence>
<gene>
    <name evidence="7" type="ORF">N8M53_02395</name>
</gene>
<evidence type="ECO:0000259" key="6">
    <source>
        <dbReference type="PROSITE" id="PS50887"/>
    </source>
</evidence>
<dbReference type="SUPFAM" id="SSF55785">
    <property type="entry name" value="PYP-like sensor domain (PAS domain)"/>
    <property type="match status" value="1"/>
</dbReference>
<dbReference type="NCBIfam" id="TIGR00229">
    <property type="entry name" value="sensory_box"/>
    <property type="match status" value="1"/>
</dbReference>
<dbReference type="FunFam" id="3.30.70.270:FF:000001">
    <property type="entry name" value="Diguanylate cyclase domain protein"/>
    <property type="match status" value="1"/>
</dbReference>
<dbReference type="PROSITE" id="PS50113">
    <property type="entry name" value="PAC"/>
    <property type="match status" value="1"/>
</dbReference>
<comment type="catalytic activity">
    <reaction evidence="3">
        <text>2 GTP = 3',3'-c-di-GMP + 2 diphosphate</text>
        <dbReference type="Rhea" id="RHEA:24898"/>
        <dbReference type="ChEBI" id="CHEBI:33019"/>
        <dbReference type="ChEBI" id="CHEBI:37565"/>
        <dbReference type="ChEBI" id="CHEBI:58805"/>
        <dbReference type="EC" id="2.7.7.65"/>
    </reaction>
</comment>
<organism evidence="7 8">
    <name type="scientific">Salinivibrio kushneri</name>
    <dbReference type="NCBI Taxonomy" id="1908198"/>
    <lineage>
        <taxon>Bacteria</taxon>
        <taxon>Pseudomonadati</taxon>
        <taxon>Pseudomonadota</taxon>
        <taxon>Gammaproteobacteria</taxon>
        <taxon>Vibrionales</taxon>
        <taxon>Vibrionaceae</taxon>
        <taxon>Salinivibrio</taxon>
    </lineage>
</organism>
<proteinExistence type="predicted"/>
<dbReference type="InterPro" id="IPR013656">
    <property type="entry name" value="PAS_4"/>
</dbReference>
<dbReference type="SMART" id="SM00267">
    <property type="entry name" value="GGDEF"/>
    <property type="match status" value="1"/>
</dbReference>
<dbReference type="EMBL" id="CP114588">
    <property type="protein sequence ID" value="WBA09093.1"/>
    <property type="molecule type" value="Genomic_DNA"/>
</dbReference>
<dbReference type="PANTHER" id="PTHR45138:SF9">
    <property type="entry name" value="DIGUANYLATE CYCLASE DGCM-RELATED"/>
    <property type="match status" value="1"/>
</dbReference>
<dbReference type="GO" id="GO:0052621">
    <property type="term" value="F:diguanylate cyclase activity"/>
    <property type="evidence" value="ECO:0007669"/>
    <property type="project" value="UniProtKB-EC"/>
</dbReference>
<dbReference type="GO" id="GO:0043709">
    <property type="term" value="P:cell adhesion involved in single-species biofilm formation"/>
    <property type="evidence" value="ECO:0007669"/>
    <property type="project" value="TreeGrafter"/>
</dbReference>
<dbReference type="RefSeq" id="WP_269579346.1">
    <property type="nucleotide sequence ID" value="NZ_CP114588.1"/>
</dbReference>
<evidence type="ECO:0000256" key="3">
    <source>
        <dbReference type="ARBA" id="ARBA00034247"/>
    </source>
</evidence>
<name>A0AA47LR96_9GAMM</name>
<dbReference type="GO" id="GO:1902201">
    <property type="term" value="P:negative regulation of bacterial-type flagellum-dependent cell motility"/>
    <property type="evidence" value="ECO:0007669"/>
    <property type="project" value="TreeGrafter"/>
</dbReference>
<evidence type="ECO:0000256" key="2">
    <source>
        <dbReference type="ARBA" id="ARBA00012528"/>
    </source>
</evidence>
<dbReference type="Pfam" id="PF00990">
    <property type="entry name" value="GGDEF"/>
    <property type="match status" value="1"/>
</dbReference>
<dbReference type="NCBIfam" id="TIGR00254">
    <property type="entry name" value="GGDEF"/>
    <property type="match status" value="1"/>
</dbReference>